<dbReference type="RefSeq" id="WP_066612593.1">
    <property type="nucleotide sequence ID" value="NZ_LQQU01000023.1"/>
</dbReference>
<comment type="function">
    <text evidence="4">Necessary for efficient RNA polymerase transcription elongation past template-encoded arresting sites. The arresting sites in DNA have the property of trapping a certain fraction of elongating RNA polymerases that pass through, resulting in locked ternary complexes. Cleavage of the nascent transcript by cleavage factors such as GreA or GreB allows the resumption of elongation from the new 3'terminus. GreB releases sequences of up to 9 nucleotides in length.</text>
</comment>
<dbReference type="InterPro" id="IPR018151">
    <property type="entry name" value="TF_GreA/GreB_CS"/>
</dbReference>
<dbReference type="NCBIfam" id="NF002506">
    <property type="entry name" value="PRK01885.1"/>
    <property type="match status" value="1"/>
</dbReference>
<dbReference type="GO" id="GO:0006354">
    <property type="term" value="P:DNA-templated transcription elongation"/>
    <property type="evidence" value="ECO:0007669"/>
    <property type="project" value="TreeGrafter"/>
</dbReference>
<dbReference type="SUPFAM" id="SSF54534">
    <property type="entry name" value="FKBP-like"/>
    <property type="match status" value="1"/>
</dbReference>
<reference evidence="9" key="1">
    <citation type="submission" date="2016-01" db="EMBL/GenBank/DDBJ databases">
        <title>Draft genome of Chromobacterium sp. F49.</title>
        <authorList>
            <person name="Hong K.W."/>
        </authorList>
    </citation>
    <scope>NUCLEOTIDE SEQUENCE [LARGE SCALE GENOMIC DNA]</scope>
    <source>
        <strain evidence="9">CN10</strain>
    </source>
</reference>
<feature type="domain" description="Transcription elongation factor GreA/GreB C-terminal" evidence="6">
    <location>
        <begin position="107"/>
        <end position="180"/>
    </location>
</feature>
<feature type="region of interest" description="Disordered" evidence="5">
    <location>
        <begin position="1"/>
        <end position="20"/>
    </location>
</feature>
<organism evidence="8 9">
    <name type="scientific">Crenobacter luteus</name>
    <dbReference type="NCBI Taxonomy" id="1452487"/>
    <lineage>
        <taxon>Bacteria</taxon>
        <taxon>Pseudomonadati</taxon>
        <taxon>Pseudomonadota</taxon>
        <taxon>Betaproteobacteria</taxon>
        <taxon>Neisseriales</taxon>
        <taxon>Neisseriaceae</taxon>
        <taxon>Crenobacter</taxon>
    </lineage>
</organism>
<feature type="domain" description="Transcription elongation factor GreA/GreB N-terminal" evidence="7">
    <location>
        <begin position="28"/>
        <end position="98"/>
    </location>
</feature>
<dbReference type="PROSITE" id="PS00830">
    <property type="entry name" value="GREAB_2"/>
    <property type="match status" value="1"/>
</dbReference>
<dbReference type="Gene3D" id="1.10.287.180">
    <property type="entry name" value="Transcription elongation factor, GreA/GreB, N-terminal domain"/>
    <property type="match status" value="1"/>
</dbReference>
<name>A0A165F780_9NEIS</name>
<sequence>MSKAFTRESDDLDDELPAEQRLPAATRNYLTPAGWQRMKDELYHLVNRERPEVVQVVNWAASNGDRSENGDYLYGKRRLREIDRRIRFLTKRLEIAEVVDPETREATEQVFFGATVTVLRGDGAEQTLAIVGVDEIDLPRGRISWISPIARALIKAREGDTVLFRGPDGVEEIEILEVRYERIE</sequence>
<dbReference type="GO" id="GO:0032784">
    <property type="term" value="P:regulation of DNA-templated transcription elongation"/>
    <property type="evidence" value="ECO:0007669"/>
    <property type="project" value="UniProtKB-UniRule"/>
</dbReference>
<keyword evidence="1 4" id="KW-0805">Transcription regulation</keyword>
<dbReference type="HAMAP" id="MF_00930">
    <property type="entry name" value="GreB"/>
    <property type="match status" value="1"/>
</dbReference>
<dbReference type="GO" id="GO:0003677">
    <property type="term" value="F:DNA binding"/>
    <property type="evidence" value="ECO:0007669"/>
    <property type="project" value="UniProtKB-UniRule"/>
</dbReference>
<dbReference type="SUPFAM" id="SSF46557">
    <property type="entry name" value="GreA transcript cleavage protein, N-terminal domain"/>
    <property type="match status" value="1"/>
</dbReference>
<comment type="similarity">
    <text evidence="4">Belongs to the GreA/GreB family. GreB subfamily.</text>
</comment>
<evidence type="ECO:0000256" key="3">
    <source>
        <dbReference type="ARBA" id="ARBA00023163"/>
    </source>
</evidence>
<evidence type="ECO:0000256" key="2">
    <source>
        <dbReference type="ARBA" id="ARBA00023125"/>
    </source>
</evidence>
<keyword evidence="9" id="KW-1185">Reference proteome</keyword>
<dbReference type="STRING" id="1452487.AVW16_00920"/>
<dbReference type="InterPro" id="IPR001437">
    <property type="entry name" value="Tscrpt_elong_fac_GreA/B_C"/>
</dbReference>
<evidence type="ECO:0000313" key="9">
    <source>
        <dbReference type="Proteomes" id="UP000076625"/>
    </source>
</evidence>
<dbReference type="InterPro" id="IPR028624">
    <property type="entry name" value="Tscrpt_elong_fac_GreA/B"/>
</dbReference>
<dbReference type="PANTHER" id="PTHR30437">
    <property type="entry name" value="TRANSCRIPTION ELONGATION FACTOR GREA"/>
    <property type="match status" value="1"/>
</dbReference>
<dbReference type="InterPro" id="IPR006358">
    <property type="entry name" value="Tscrpt_elong_fac_GreB"/>
</dbReference>
<dbReference type="NCBIfam" id="TIGR01461">
    <property type="entry name" value="greB"/>
    <property type="match status" value="1"/>
</dbReference>
<keyword evidence="2 4" id="KW-0238">DNA-binding</keyword>
<dbReference type="PROSITE" id="PS00829">
    <property type="entry name" value="GREAB_1"/>
    <property type="match status" value="1"/>
</dbReference>
<keyword evidence="8" id="KW-0251">Elongation factor</keyword>
<keyword evidence="8" id="KW-0648">Protein biosynthesis</keyword>
<dbReference type="GO" id="GO:0003746">
    <property type="term" value="F:translation elongation factor activity"/>
    <property type="evidence" value="ECO:0007669"/>
    <property type="project" value="UniProtKB-KW"/>
</dbReference>
<comment type="caution">
    <text evidence="8">The sequence shown here is derived from an EMBL/GenBank/DDBJ whole genome shotgun (WGS) entry which is preliminary data.</text>
</comment>
<dbReference type="InterPro" id="IPR022691">
    <property type="entry name" value="Tscrpt_elong_fac_GreA/B_N"/>
</dbReference>
<dbReference type="OrthoDB" id="5511940at2"/>
<dbReference type="InterPro" id="IPR036805">
    <property type="entry name" value="Tscrpt_elong_fac_GreA/B_N_sf"/>
</dbReference>
<dbReference type="Pfam" id="PF03449">
    <property type="entry name" value="GreA_GreB_N"/>
    <property type="match status" value="1"/>
</dbReference>
<keyword evidence="3 4" id="KW-0804">Transcription</keyword>
<dbReference type="PIRSF" id="PIRSF006092">
    <property type="entry name" value="GreA_GreB"/>
    <property type="match status" value="1"/>
</dbReference>
<proteinExistence type="inferred from homology"/>
<dbReference type="Pfam" id="PF01272">
    <property type="entry name" value="GreA_GreB"/>
    <property type="match status" value="1"/>
</dbReference>
<evidence type="ECO:0000313" key="8">
    <source>
        <dbReference type="EMBL" id="KZE31779.1"/>
    </source>
</evidence>
<dbReference type="InterPro" id="IPR023459">
    <property type="entry name" value="Tscrpt_elong_fac_GreA/B_fam"/>
</dbReference>
<gene>
    <name evidence="4" type="primary">greB</name>
    <name evidence="8" type="ORF">AVW16_00920</name>
</gene>
<protein>
    <recommendedName>
        <fullName evidence="4">Transcription elongation factor GreB</fullName>
    </recommendedName>
    <alternativeName>
        <fullName evidence="4">Transcript cleavage factor GreB</fullName>
    </alternativeName>
</protein>
<evidence type="ECO:0000259" key="6">
    <source>
        <dbReference type="Pfam" id="PF01272"/>
    </source>
</evidence>
<dbReference type="EMBL" id="LQQU01000023">
    <property type="protein sequence ID" value="KZE31779.1"/>
    <property type="molecule type" value="Genomic_DNA"/>
</dbReference>
<evidence type="ECO:0000256" key="5">
    <source>
        <dbReference type="SAM" id="MobiDB-lite"/>
    </source>
</evidence>
<dbReference type="PANTHER" id="PTHR30437:SF6">
    <property type="entry name" value="TRANSCRIPTION ELONGATION FACTOR GREB"/>
    <property type="match status" value="1"/>
</dbReference>
<evidence type="ECO:0000256" key="4">
    <source>
        <dbReference type="HAMAP-Rule" id="MF_00930"/>
    </source>
</evidence>
<dbReference type="GO" id="GO:0070063">
    <property type="term" value="F:RNA polymerase binding"/>
    <property type="evidence" value="ECO:0007669"/>
    <property type="project" value="InterPro"/>
</dbReference>
<dbReference type="Proteomes" id="UP000076625">
    <property type="component" value="Unassembled WGS sequence"/>
</dbReference>
<dbReference type="Gene3D" id="3.10.50.30">
    <property type="entry name" value="Transcription elongation factor, GreA/GreB, C-terminal domain"/>
    <property type="match status" value="1"/>
</dbReference>
<dbReference type="AlphaFoldDB" id="A0A165F780"/>
<evidence type="ECO:0000259" key="7">
    <source>
        <dbReference type="Pfam" id="PF03449"/>
    </source>
</evidence>
<evidence type="ECO:0000256" key="1">
    <source>
        <dbReference type="ARBA" id="ARBA00023015"/>
    </source>
</evidence>
<dbReference type="InterPro" id="IPR036953">
    <property type="entry name" value="GreA/GreB_C_sf"/>
</dbReference>
<accession>A0A165F780</accession>
<dbReference type="FunFam" id="1.10.287.180:FF:000001">
    <property type="entry name" value="Transcription elongation factor GreA"/>
    <property type="match status" value="1"/>
</dbReference>
<dbReference type="HAMAP" id="MF_00105">
    <property type="entry name" value="GreA_GreB"/>
    <property type="match status" value="1"/>
</dbReference>
<dbReference type="FunFam" id="3.10.50.30:FF:000001">
    <property type="entry name" value="Transcription elongation factor GreA"/>
    <property type="match status" value="1"/>
</dbReference>